<comment type="caution">
    <text evidence="1">The sequence shown here is derived from an EMBL/GenBank/DDBJ whole genome shotgun (WGS) entry which is preliminary data.</text>
</comment>
<keyword evidence="2" id="KW-1185">Reference proteome</keyword>
<accession>A0ABS3ZVC7</accession>
<evidence type="ECO:0000313" key="2">
    <source>
        <dbReference type="Proteomes" id="UP000669317"/>
    </source>
</evidence>
<protein>
    <submittedName>
        <fullName evidence="1">NifX-associated nitrogen fixation protein</fullName>
    </submittedName>
</protein>
<dbReference type="NCBIfam" id="TIGR02935">
    <property type="entry name" value="NifX-associated nitrogen fixation protein"/>
    <property type="match status" value="1"/>
</dbReference>
<reference evidence="1 2" key="1">
    <citation type="submission" date="2021-03" db="EMBL/GenBank/DDBJ databases">
        <title>Genome Sequence of Bradyrhizobium vignae strain ISRA400.</title>
        <authorList>
            <person name="Tisa L.S."/>
            <person name="Svistoonoff S."/>
            <person name="Hocher V."/>
            <person name="Fall S."/>
            <person name="Zaiya A."/>
            <person name="Naing D."/>
            <person name="Niang N."/>
            <person name="Diouf A."/>
            <person name="Dasylva M.C."/>
            <person name="Toure O."/>
            <person name="Gueye M."/>
            <person name="Gully D."/>
            <person name="Tisseyre P."/>
            <person name="Simpson S."/>
            <person name="Morris K."/>
            <person name="Thomas W.K."/>
        </authorList>
    </citation>
    <scope>NUCLEOTIDE SEQUENCE [LARGE SCALE GENOMIC DNA]</scope>
    <source>
        <strain evidence="1 2">ISRA400</strain>
    </source>
</reference>
<dbReference type="EMBL" id="JAGIKT010000021">
    <property type="protein sequence ID" value="MBP0111705.1"/>
    <property type="molecule type" value="Genomic_DNA"/>
</dbReference>
<proteinExistence type="predicted"/>
<dbReference type="Gene3D" id="1.10.3100.20">
    <property type="entry name" value="Protein of unknown function DUF269"/>
    <property type="match status" value="1"/>
</dbReference>
<dbReference type="RefSeq" id="WP_209295008.1">
    <property type="nucleotide sequence ID" value="NZ_JAGIKT010000021.1"/>
</dbReference>
<dbReference type="Proteomes" id="UP000669317">
    <property type="component" value="Unassembled WGS sequence"/>
</dbReference>
<dbReference type="InterPro" id="IPR004952">
    <property type="entry name" value="NifX-assoc_nitrogen_fix"/>
</dbReference>
<name>A0ABS3ZVC7_9BRAD</name>
<dbReference type="PIRSF" id="PIRSF005788">
    <property type="entry name" value="NifK"/>
    <property type="match status" value="1"/>
</dbReference>
<gene>
    <name evidence="1" type="ORF">JWS04_11540</name>
</gene>
<sequence length="158" mass="17555">MTTKREQKGSAVDAPFLKELIKIWRVHGINGALKAKSDLDLLEPYILDGEKGRALPIIGDPDPDTLRRLELFFHAVALSIERATGVLIQPILNLQYEGVGRVVLISGRLIVVNKQLRDGHRFGFDNLAKLAEAGDKYVSDGIALIRKFPDVANHWGYS</sequence>
<dbReference type="Pfam" id="PF03270">
    <property type="entry name" value="DUF269"/>
    <property type="match status" value="1"/>
</dbReference>
<evidence type="ECO:0000313" key="1">
    <source>
        <dbReference type="EMBL" id="MBP0111705.1"/>
    </source>
</evidence>
<organism evidence="1 2">
    <name type="scientific">Bradyrhizobium vignae</name>
    <dbReference type="NCBI Taxonomy" id="1549949"/>
    <lineage>
        <taxon>Bacteria</taxon>
        <taxon>Pseudomonadati</taxon>
        <taxon>Pseudomonadota</taxon>
        <taxon>Alphaproteobacteria</taxon>
        <taxon>Hyphomicrobiales</taxon>
        <taxon>Nitrobacteraceae</taxon>
        <taxon>Bradyrhizobium</taxon>
    </lineage>
</organism>